<organism evidence="1 2">
    <name type="scientific">Marinomonas pontica</name>
    <dbReference type="NCBI Taxonomy" id="264739"/>
    <lineage>
        <taxon>Bacteria</taxon>
        <taxon>Pseudomonadati</taxon>
        <taxon>Pseudomonadota</taxon>
        <taxon>Gammaproteobacteria</taxon>
        <taxon>Oceanospirillales</taxon>
        <taxon>Oceanospirillaceae</taxon>
        <taxon>Marinomonas</taxon>
    </lineage>
</organism>
<evidence type="ECO:0000313" key="2">
    <source>
        <dbReference type="Proteomes" id="UP001307608"/>
    </source>
</evidence>
<protein>
    <submittedName>
        <fullName evidence="1">Uncharacterized protein</fullName>
    </submittedName>
</protein>
<sequence>MKILNLEAFLIQAGTEVPYKRDMSAYDGKPFQCACGNEHEFQSYMDYRNFGASGANAKMIVACPMNPSLSTLIETKYKFLVIFDKFISLAGCKTN</sequence>
<accession>A0ABM8FFN9</accession>
<evidence type="ECO:0000313" key="1">
    <source>
        <dbReference type="EMBL" id="BDX03094.1"/>
    </source>
</evidence>
<reference evidence="1 2" key="1">
    <citation type="submission" date="2023-01" db="EMBL/GenBank/DDBJ databases">
        <title>Complete genome sequence of Marinomonas pontica strain 200518_36.</title>
        <authorList>
            <person name="Ueki S."/>
            <person name="Gajardo G."/>
            <person name="Maruyama F."/>
        </authorList>
    </citation>
    <scope>NUCLEOTIDE SEQUENCE [LARGE SCALE GENOMIC DNA]</scope>
    <source>
        <strain evidence="1 2">200518_36</strain>
    </source>
</reference>
<keyword evidence="2" id="KW-1185">Reference proteome</keyword>
<dbReference type="Proteomes" id="UP001307608">
    <property type="component" value="Chromosome"/>
</dbReference>
<gene>
    <name evidence="1" type="ORF">MACH16_18420</name>
</gene>
<name>A0ABM8FFN9_9GAMM</name>
<dbReference type="RefSeq" id="WP_338267316.1">
    <property type="nucleotide sequence ID" value="NZ_AP027271.1"/>
</dbReference>
<proteinExistence type="predicted"/>
<dbReference type="EMBL" id="AP027271">
    <property type="protein sequence ID" value="BDX03094.1"/>
    <property type="molecule type" value="Genomic_DNA"/>
</dbReference>